<dbReference type="AlphaFoldDB" id="A0A7W9ZCW6"/>
<dbReference type="Pfam" id="PF09527">
    <property type="entry name" value="ATPase_gene1"/>
    <property type="match status" value="1"/>
</dbReference>
<evidence type="ECO:0000313" key="4">
    <source>
        <dbReference type="EMBL" id="MBB6209091.1"/>
    </source>
</evidence>
<keyword evidence="3" id="KW-0812">Transmembrane</keyword>
<accession>A0A7W9ZCW6</accession>
<name>A0A7W9ZCW6_NOVIT</name>
<dbReference type="Proteomes" id="UP000544872">
    <property type="component" value="Unassembled WGS sequence"/>
</dbReference>
<evidence type="ECO:0000256" key="3">
    <source>
        <dbReference type="SAM" id="Phobius"/>
    </source>
</evidence>
<keyword evidence="5" id="KW-1185">Reference proteome</keyword>
<protein>
    <recommendedName>
        <fullName evidence="1">ATP synthase protein I</fullName>
    </recommendedName>
</protein>
<evidence type="ECO:0000256" key="1">
    <source>
        <dbReference type="PIRNR" id="PIRNR032126"/>
    </source>
</evidence>
<evidence type="ECO:0000256" key="2">
    <source>
        <dbReference type="SAM" id="MobiDB-lite"/>
    </source>
</evidence>
<keyword evidence="1" id="KW-0406">Ion transport</keyword>
<comment type="similarity">
    <text evidence="1">Belongs to the bacterial AtpI family.</text>
</comment>
<feature type="region of interest" description="Disordered" evidence="2">
    <location>
        <begin position="20"/>
        <end position="40"/>
    </location>
</feature>
<feature type="transmembrane region" description="Helical" evidence="3">
    <location>
        <begin position="45"/>
        <end position="67"/>
    </location>
</feature>
<dbReference type="RefSeq" id="WP_184260936.1">
    <property type="nucleotide sequence ID" value="NZ_JACIIX010000001.1"/>
</dbReference>
<feature type="transmembrane region" description="Helical" evidence="3">
    <location>
        <begin position="73"/>
        <end position="94"/>
    </location>
</feature>
<keyword evidence="1" id="KW-0375">Hydrogen ion transport</keyword>
<dbReference type="GO" id="GO:1902600">
    <property type="term" value="P:proton transmembrane transport"/>
    <property type="evidence" value="ECO:0007669"/>
    <property type="project" value="UniProtKB-KW"/>
</dbReference>
<evidence type="ECO:0000313" key="5">
    <source>
        <dbReference type="Proteomes" id="UP000544872"/>
    </source>
</evidence>
<keyword evidence="3" id="KW-1133">Transmembrane helix</keyword>
<organism evidence="4 5">
    <name type="scientific">Novispirillum itersonii</name>
    <name type="common">Aquaspirillum itersonii</name>
    <dbReference type="NCBI Taxonomy" id="189"/>
    <lineage>
        <taxon>Bacteria</taxon>
        <taxon>Pseudomonadati</taxon>
        <taxon>Pseudomonadota</taxon>
        <taxon>Alphaproteobacteria</taxon>
        <taxon>Rhodospirillales</taxon>
        <taxon>Novispirillaceae</taxon>
        <taxon>Novispirillum</taxon>
    </lineage>
</organism>
<comment type="function">
    <text evidence="1">A possible function for this protein is to guide the assembly of the membrane sector of the ATPase enzyme complex.</text>
</comment>
<dbReference type="PIRSF" id="PIRSF032126">
    <property type="entry name" value="F0F1_ATP_synthase_subunit_I"/>
    <property type="match status" value="1"/>
</dbReference>
<comment type="caution">
    <text evidence="4">The sequence shown here is derived from an EMBL/GenBank/DDBJ whole genome shotgun (WGS) entry which is preliminary data.</text>
</comment>
<keyword evidence="1" id="KW-0813">Transport</keyword>
<keyword evidence="1 3" id="KW-0472">Membrane</keyword>
<sequence>MDNDRKNSSDLSEIDARLRAARSAAGMDQPETVRNRPENMSGLGLATRIGVEMVTTTLVGTALGWAADDWLGTRPWLMIVMMILGATAGVMNVYRVVKGLDDSVGLGQAIERKRRREQDAGGGEE</sequence>
<proteinExistence type="inferred from homology"/>
<reference evidence="4 5" key="1">
    <citation type="submission" date="2020-08" db="EMBL/GenBank/DDBJ databases">
        <title>Genomic Encyclopedia of Type Strains, Phase IV (KMG-IV): sequencing the most valuable type-strain genomes for metagenomic binning, comparative biology and taxonomic classification.</title>
        <authorList>
            <person name="Goeker M."/>
        </authorList>
    </citation>
    <scope>NUCLEOTIDE SEQUENCE [LARGE SCALE GENOMIC DNA]</scope>
    <source>
        <strain evidence="4 5">DSM 11590</strain>
    </source>
</reference>
<dbReference type="EMBL" id="JACIIX010000001">
    <property type="protein sequence ID" value="MBB6209091.1"/>
    <property type="molecule type" value="Genomic_DNA"/>
</dbReference>
<dbReference type="InterPro" id="IPR032820">
    <property type="entry name" value="ATPase_put"/>
</dbReference>
<dbReference type="GO" id="GO:0045259">
    <property type="term" value="C:proton-transporting ATP synthase complex"/>
    <property type="evidence" value="ECO:0007669"/>
    <property type="project" value="UniProtKB-UniRule"/>
</dbReference>
<gene>
    <name evidence="4" type="ORF">FHS48_000472</name>
</gene>
<dbReference type="InterPro" id="IPR016989">
    <property type="entry name" value="Atp1_alphaprobac"/>
</dbReference>